<protein>
    <recommendedName>
        <fullName evidence="4">FLYWCH-type domain-containing protein</fullName>
    </recommendedName>
</protein>
<evidence type="ECO:0000256" key="1">
    <source>
        <dbReference type="ARBA" id="ARBA00022723"/>
    </source>
</evidence>
<evidence type="ECO:0000256" key="2">
    <source>
        <dbReference type="ARBA" id="ARBA00022771"/>
    </source>
</evidence>
<dbReference type="Proteomes" id="UP000663879">
    <property type="component" value="Unassembled WGS sequence"/>
</dbReference>
<organism evidence="5 6">
    <name type="scientific">Brachionus calyciflorus</name>
    <dbReference type="NCBI Taxonomy" id="104777"/>
    <lineage>
        <taxon>Eukaryota</taxon>
        <taxon>Metazoa</taxon>
        <taxon>Spiralia</taxon>
        <taxon>Gnathifera</taxon>
        <taxon>Rotifera</taxon>
        <taxon>Eurotatoria</taxon>
        <taxon>Monogononta</taxon>
        <taxon>Pseudotrocha</taxon>
        <taxon>Ploima</taxon>
        <taxon>Brachionidae</taxon>
        <taxon>Brachionus</taxon>
    </lineage>
</organism>
<comment type="caution">
    <text evidence="5">The sequence shown here is derived from an EMBL/GenBank/DDBJ whole genome shotgun (WGS) entry which is preliminary data.</text>
</comment>
<evidence type="ECO:0000313" key="5">
    <source>
        <dbReference type="EMBL" id="CAF0854054.1"/>
    </source>
</evidence>
<dbReference type="AlphaFoldDB" id="A0A813W197"/>
<dbReference type="EMBL" id="CAJNOC010001314">
    <property type="protein sequence ID" value="CAF0854054.1"/>
    <property type="molecule type" value="Genomic_DNA"/>
</dbReference>
<sequence>MHHQLIEVIKYFKSFIFETHRNCKFRDLVKLEKCFRLFFRSTRFFSRNLSVSPTGQLTEFQNPNGWKLQIKKYKNEINLAEFMFTSGELDVSDESYNENYIIDDLNSSKEIEKECLALYKESSNEKESINEEIIFSKTTKSKPKIVIGDYEYIYEKKYKDKIYWRCSYVNLSTKRHCKSRVHTDLNNKLNFGI</sequence>
<keyword evidence="1" id="KW-0479">Metal-binding</keyword>
<evidence type="ECO:0000313" key="6">
    <source>
        <dbReference type="Proteomes" id="UP000663879"/>
    </source>
</evidence>
<dbReference type="GO" id="GO:0008270">
    <property type="term" value="F:zinc ion binding"/>
    <property type="evidence" value="ECO:0007669"/>
    <property type="project" value="UniProtKB-KW"/>
</dbReference>
<gene>
    <name evidence="5" type="ORF">OXX778_LOCUS9102</name>
</gene>
<keyword evidence="6" id="KW-1185">Reference proteome</keyword>
<name>A0A813W197_9BILA</name>
<accession>A0A813W197</accession>
<evidence type="ECO:0000259" key="4">
    <source>
        <dbReference type="Pfam" id="PF04500"/>
    </source>
</evidence>
<keyword evidence="3" id="KW-0862">Zinc</keyword>
<reference evidence="5" key="1">
    <citation type="submission" date="2021-02" db="EMBL/GenBank/DDBJ databases">
        <authorList>
            <person name="Nowell W R."/>
        </authorList>
    </citation>
    <scope>NUCLEOTIDE SEQUENCE</scope>
    <source>
        <strain evidence="5">Ploen Becks lab</strain>
    </source>
</reference>
<dbReference type="Gene3D" id="2.20.25.240">
    <property type="match status" value="1"/>
</dbReference>
<keyword evidence="2" id="KW-0863">Zinc-finger</keyword>
<proteinExistence type="predicted"/>
<feature type="domain" description="FLYWCH-type" evidence="4">
    <location>
        <begin position="135"/>
        <end position="187"/>
    </location>
</feature>
<dbReference type="Pfam" id="PF04500">
    <property type="entry name" value="FLYWCH"/>
    <property type="match status" value="1"/>
</dbReference>
<dbReference type="InterPro" id="IPR007588">
    <property type="entry name" value="Znf_FLYWCH"/>
</dbReference>
<evidence type="ECO:0000256" key="3">
    <source>
        <dbReference type="ARBA" id="ARBA00022833"/>
    </source>
</evidence>